<dbReference type="EMBL" id="CP035913">
    <property type="protein sequence ID" value="QBE66068.1"/>
    <property type="molecule type" value="Genomic_DNA"/>
</dbReference>
<sequence>MVISITGIAMRIVPVLLLSAVVAMPAQAAIVTYQFTANVSGLTEHPGGTEIYNNVESSSSAGPTISVGDTWTGTVSWNTDLTLGSYQPEQPEQASYRLYEGFMGATITDAQTGLSYSSDADLAWLALMQVHDGVAGAESDFLSIGTHASGAGFESGDFFFFNYDGSSLSGDAPPASLNFADYFTATVSYSFLDVGTENWMQANANITSLTLVTAPVPEPSTYAMLGLGLAALAMTKKLRRA</sequence>
<gene>
    <name evidence="3" type="ORF">EWM63_26325</name>
</gene>
<evidence type="ECO:0000313" key="3">
    <source>
        <dbReference type="EMBL" id="QBE66068.1"/>
    </source>
</evidence>
<dbReference type="InterPro" id="IPR013424">
    <property type="entry name" value="Ice-binding_C"/>
</dbReference>
<feature type="signal peptide" evidence="1">
    <location>
        <begin position="1"/>
        <end position="28"/>
    </location>
</feature>
<dbReference type="OrthoDB" id="9851749at2"/>
<dbReference type="KEGG" id="plue:EWM63_26325"/>
<evidence type="ECO:0000259" key="2">
    <source>
        <dbReference type="Pfam" id="PF07589"/>
    </source>
</evidence>
<keyword evidence="1" id="KW-0732">Signal</keyword>
<accession>A0A4P6L568</accession>
<keyword evidence="4" id="KW-1185">Reference proteome</keyword>
<evidence type="ECO:0000256" key="1">
    <source>
        <dbReference type="SAM" id="SignalP"/>
    </source>
</evidence>
<name>A0A4P6L568_9BURK</name>
<dbReference type="Pfam" id="PF07589">
    <property type="entry name" value="PEP-CTERM"/>
    <property type="match status" value="1"/>
</dbReference>
<organism evidence="3 4">
    <name type="scientific">Pseudoduganella lutea</name>
    <dbReference type="NCBI Taxonomy" id="321985"/>
    <lineage>
        <taxon>Bacteria</taxon>
        <taxon>Pseudomonadati</taxon>
        <taxon>Pseudomonadota</taxon>
        <taxon>Betaproteobacteria</taxon>
        <taxon>Burkholderiales</taxon>
        <taxon>Oxalobacteraceae</taxon>
        <taxon>Telluria group</taxon>
        <taxon>Pseudoduganella</taxon>
    </lineage>
</organism>
<dbReference type="NCBIfam" id="TIGR02595">
    <property type="entry name" value="PEP_CTERM"/>
    <property type="match status" value="1"/>
</dbReference>
<reference evidence="3 4" key="1">
    <citation type="submission" date="2019-02" db="EMBL/GenBank/DDBJ databases">
        <title>Draft Genome Sequences of Six Type Strains of the Genus Massilia.</title>
        <authorList>
            <person name="Miess H."/>
            <person name="Frediansyhah A."/>
            <person name="Gross H."/>
        </authorList>
    </citation>
    <scope>NUCLEOTIDE SEQUENCE [LARGE SCALE GENOMIC DNA]</scope>
    <source>
        <strain evidence="3 4">DSM 17473</strain>
    </source>
</reference>
<feature type="chain" id="PRO_5020871500" evidence="1">
    <location>
        <begin position="29"/>
        <end position="241"/>
    </location>
</feature>
<protein>
    <submittedName>
        <fullName evidence="3">PEP-CTERM sorting domain-containing protein</fullName>
    </submittedName>
</protein>
<dbReference type="Proteomes" id="UP000290637">
    <property type="component" value="Chromosome"/>
</dbReference>
<feature type="domain" description="Ice-binding protein C-terminal" evidence="2">
    <location>
        <begin position="215"/>
        <end position="235"/>
    </location>
</feature>
<evidence type="ECO:0000313" key="4">
    <source>
        <dbReference type="Proteomes" id="UP000290637"/>
    </source>
</evidence>
<proteinExistence type="predicted"/>
<dbReference type="AlphaFoldDB" id="A0A4P6L568"/>